<gene>
    <name evidence="2" type="ORF">ERS007657_03801</name>
</gene>
<organism evidence="2 3">
    <name type="scientific">Mycobacterium tuberculosis</name>
    <dbReference type="NCBI Taxonomy" id="1773"/>
    <lineage>
        <taxon>Bacteria</taxon>
        <taxon>Bacillati</taxon>
        <taxon>Actinomycetota</taxon>
        <taxon>Actinomycetes</taxon>
        <taxon>Mycobacteriales</taxon>
        <taxon>Mycobacteriaceae</taxon>
        <taxon>Mycobacterium</taxon>
        <taxon>Mycobacterium tuberculosis complex</taxon>
    </lineage>
</organism>
<reference evidence="2 3" key="1">
    <citation type="submission" date="2015-03" db="EMBL/GenBank/DDBJ databases">
        <authorList>
            <consortium name="Pathogen Informatics"/>
        </authorList>
    </citation>
    <scope>NUCLEOTIDE SEQUENCE [LARGE SCALE GENOMIC DNA]</scope>
    <source>
        <strain evidence="2 3">C09601061</strain>
    </source>
</reference>
<dbReference type="AlphaFoldDB" id="A0A654U652"/>
<feature type="region of interest" description="Disordered" evidence="1">
    <location>
        <begin position="140"/>
        <end position="159"/>
    </location>
</feature>
<evidence type="ECO:0000313" key="2">
    <source>
        <dbReference type="EMBL" id="CFS05694.1"/>
    </source>
</evidence>
<proteinExistence type="predicted"/>
<sequence>MSTPRPFVSSCTASLNPSANTTSVAPATVASSAFSCVLTTATVRDAPSAGASRNVDVPIPPAAPCTSTVSPACSRPRTASAKYTVRSLNSTPAPASKVMLSGSLNTRSGDNTATSAMPPVSIVRPTTLSPERTWLLSGADRTTPAISAPSTNGGSGRYW</sequence>
<accession>A0A654U652</accession>
<dbReference type="Proteomes" id="UP000046680">
    <property type="component" value="Unassembled WGS sequence"/>
</dbReference>
<name>A0A654U652_MYCTX</name>
<evidence type="ECO:0000256" key="1">
    <source>
        <dbReference type="SAM" id="MobiDB-lite"/>
    </source>
</evidence>
<protein>
    <submittedName>
        <fullName evidence="2">Uncharacterized protein</fullName>
    </submittedName>
</protein>
<dbReference type="EMBL" id="CGCX01002041">
    <property type="protein sequence ID" value="CFS05694.1"/>
    <property type="molecule type" value="Genomic_DNA"/>
</dbReference>
<evidence type="ECO:0000313" key="3">
    <source>
        <dbReference type="Proteomes" id="UP000046680"/>
    </source>
</evidence>